<accession>A0A178D872</accession>
<dbReference type="OrthoDB" id="4160433at2759"/>
<dbReference type="GeneID" id="34586103"/>
<feature type="compositionally biased region" description="Low complexity" evidence="1">
    <location>
        <begin position="63"/>
        <end position="75"/>
    </location>
</feature>
<proteinExistence type="predicted"/>
<evidence type="ECO:0000313" key="3">
    <source>
        <dbReference type="Proteomes" id="UP000185904"/>
    </source>
</evidence>
<gene>
    <name evidence="2" type="ORF">AYO20_02680</name>
</gene>
<keyword evidence="3" id="KW-1185">Reference proteome</keyword>
<dbReference type="AlphaFoldDB" id="A0A178D872"/>
<feature type="region of interest" description="Disordered" evidence="1">
    <location>
        <begin position="61"/>
        <end position="148"/>
    </location>
</feature>
<dbReference type="EMBL" id="LVCJ01000012">
    <property type="protein sequence ID" value="OAL37847.1"/>
    <property type="molecule type" value="Genomic_DNA"/>
</dbReference>
<evidence type="ECO:0008006" key="4">
    <source>
        <dbReference type="Google" id="ProtNLM"/>
    </source>
</evidence>
<protein>
    <recommendedName>
        <fullName evidence="4">Myb-like domain-containing protein</fullName>
    </recommendedName>
</protein>
<sequence>MPFKWDAASERNLLLFALAEMSPPAASIWPRVADKLGNDLNANACSQKFYKLRKESEKLLQQDDAAASGDSATPVKEPKTTKTPNSKAASGRKRKGADANGEEINTPVKRKRNVKKEAPADSGVEVKTKIEEDESAAVKSEVEHREGE</sequence>
<evidence type="ECO:0000256" key="1">
    <source>
        <dbReference type="SAM" id="MobiDB-lite"/>
    </source>
</evidence>
<comment type="caution">
    <text evidence="2">The sequence shown here is derived from an EMBL/GenBank/DDBJ whole genome shotgun (WGS) entry which is preliminary data.</text>
</comment>
<dbReference type="RefSeq" id="XP_022502859.1">
    <property type="nucleotide sequence ID" value="XM_022640984.1"/>
</dbReference>
<reference evidence="2 3" key="1">
    <citation type="submission" date="2016-03" db="EMBL/GenBank/DDBJ databases">
        <title>The draft genome sequence of Fonsecaea nubica causative agent of cutaneous subcutaneous infection in human host.</title>
        <authorList>
            <person name="Costa F."/>
            <person name="Sybren D.H."/>
            <person name="Raittz R.T."/>
            <person name="Weiss V.A."/>
            <person name="Leao A.C."/>
            <person name="Gomes R."/>
            <person name="De Souza E.M."/>
            <person name="Pedrosa F.O."/>
            <person name="Steffens M.B."/>
            <person name="Bombassaro A."/>
            <person name="Tadra-Sfeir M.Z."/>
            <person name="Moreno L.F."/>
            <person name="Najafzadeh M.J."/>
            <person name="Felipe M.S."/>
            <person name="Teixeira M."/>
            <person name="Sun J."/>
            <person name="Xi L."/>
            <person name="Castro M.A."/>
            <person name="Vicente V.A."/>
        </authorList>
    </citation>
    <scope>NUCLEOTIDE SEQUENCE [LARGE SCALE GENOMIC DNA]</scope>
    <source>
        <strain evidence="2 3">CBS 269.64</strain>
    </source>
</reference>
<organism evidence="2 3">
    <name type="scientific">Fonsecaea nubica</name>
    <dbReference type="NCBI Taxonomy" id="856822"/>
    <lineage>
        <taxon>Eukaryota</taxon>
        <taxon>Fungi</taxon>
        <taxon>Dikarya</taxon>
        <taxon>Ascomycota</taxon>
        <taxon>Pezizomycotina</taxon>
        <taxon>Eurotiomycetes</taxon>
        <taxon>Chaetothyriomycetidae</taxon>
        <taxon>Chaetothyriales</taxon>
        <taxon>Herpotrichiellaceae</taxon>
        <taxon>Fonsecaea</taxon>
    </lineage>
</organism>
<dbReference type="Proteomes" id="UP000185904">
    <property type="component" value="Unassembled WGS sequence"/>
</dbReference>
<name>A0A178D872_9EURO</name>
<evidence type="ECO:0000313" key="2">
    <source>
        <dbReference type="EMBL" id="OAL37847.1"/>
    </source>
</evidence>
<feature type="compositionally biased region" description="Basic and acidic residues" evidence="1">
    <location>
        <begin position="115"/>
        <end position="130"/>
    </location>
</feature>